<keyword evidence="4" id="KW-1185">Reference proteome</keyword>
<evidence type="ECO:0000313" key="4">
    <source>
        <dbReference type="Proteomes" id="UP000030651"/>
    </source>
</evidence>
<feature type="domain" description="Heterokaryon incompatibility" evidence="2">
    <location>
        <begin position="892"/>
        <end position="966"/>
    </location>
</feature>
<dbReference type="Gene3D" id="3.40.50.300">
    <property type="entry name" value="P-loop containing nucleotide triphosphate hydrolases"/>
    <property type="match status" value="1"/>
</dbReference>
<evidence type="ECO:0000259" key="2">
    <source>
        <dbReference type="Pfam" id="PF06985"/>
    </source>
</evidence>
<protein>
    <recommendedName>
        <fullName evidence="2">Heterokaryon incompatibility domain-containing protein</fullName>
    </recommendedName>
</protein>
<dbReference type="HOGENOM" id="CLU_260514_0_0_1"/>
<dbReference type="Proteomes" id="UP000030651">
    <property type="component" value="Unassembled WGS sequence"/>
</dbReference>
<dbReference type="SUPFAM" id="SSF48452">
    <property type="entry name" value="TPR-like"/>
    <property type="match status" value="1"/>
</dbReference>
<dbReference type="PANTHER" id="PTHR47691">
    <property type="entry name" value="REGULATOR-RELATED"/>
    <property type="match status" value="1"/>
</dbReference>
<dbReference type="InterPro" id="IPR010730">
    <property type="entry name" value="HET"/>
</dbReference>
<name>W3XBK1_PESFW</name>
<dbReference type="InParanoid" id="W3XBK1"/>
<dbReference type="InterPro" id="IPR011990">
    <property type="entry name" value="TPR-like_helical_dom_sf"/>
</dbReference>
<dbReference type="Gene3D" id="1.25.40.10">
    <property type="entry name" value="Tetratricopeptide repeat domain"/>
    <property type="match status" value="1"/>
</dbReference>
<dbReference type="GO" id="GO:0043531">
    <property type="term" value="F:ADP binding"/>
    <property type="evidence" value="ECO:0007669"/>
    <property type="project" value="InterPro"/>
</dbReference>
<reference evidence="4" key="1">
    <citation type="journal article" date="2015" name="BMC Genomics">
        <title>Genomic and transcriptomic analysis of the endophytic fungus Pestalotiopsis fici reveals its lifestyle and high potential for synthesis of natural products.</title>
        <authorList>
            <person name="Wang X."/>
            <person name="Zhang X."/>
            <person name="Liu L."/>
            <person name="Xiang M."/>
            <person name="Wang W."/>
            <person name="Sun X."/>
            <person name="Che Y."/>
            <person name="Guo L."/>
            <person name="Liu G."/>
            <person name="Guo L."/>
            <person name="Wang C."/>
            <person name="Yin W.B."/>
            <person name="Stadler M."/>
            <person name="Zhang X."/>
            <person name="Liu X."/>
        </authorList>
    </citation>
    <scope>NUCLEOTIDE SEQUENCE [LARGE SCALE GENOMIC DNA]</scope>
    <source>
        <strain evidence="4">W106-1 / CGMCC3.15140</strain>
    </source>
</reference>
<sequence>MPELAIVRGYDSHADTAPAVNFIVVPGIAGATLGDKTCPHVDDFLATMITNCNSRARGWVYDNDIVLNTLESWDKYSSNGFDLLRQLLCMQDKPGFALFEAWNEAHRPDQKRLLDKIETVMMIGEPILDPRKRDQWIGSISECFANKRTLPPHLADGATVGSLHRIANDFEDIYLNSTVVDVDSTALKPRTKLFKIKKTEHDGCICPKTVHVRMWTTASKEQLVEKGIGDISQCGFDPSSAHYQSLLSFNSKSILPTSPTGDEEVMHARSPVPKDEYGPVTPGCRDQYGESPSIPVMAQGSGEVQVQECEQDASNVSFVQSTTELKQPSEICLISARSSNDDAEKHIVTSEPGEMTADSPEEIRPVVLSAADDSTISQNRGRRERRYKFSTWLPPRDKHFTGRSDILQQITEQMPAIVSDGTSSRQLHPSCPKSVWLEGPGGIGKTSIAIEFAHRSVDRVSNIIYCDASSAALWGSSCHDSAVALGLVDGRTSQNHETSRQMLMSWLEASSETWMLILDNVTNDADFIRRLPSSAQGLIIVTSRLPPLHSIEALALCNIRIPSWSQLEAEEFMFRAARRKQKELDVEELRESARRCRGVPLVLRQVANWYRRDQVSLKTVNRLLASAESRLLIEHGANNSLFLTAAISNLDARQTRLLGSLSFLKPDRISKRLAGVCSYLPKDDAGYGDSIAATSRQLWKLSLLDMDETETNFRMHSSTQSKIRSDMDETAWNDLFLAVSAGLDSQWPSQRKFKNIIHGFWDDFQSLHDHTHHLAECMIEKGVQNVGSPMIEPSIEFASLLLKHTWYNGRRGNEKEDKTLHNLATILCHCQPSKRSSTKEVSLPRRCLEIPKTPDKPIVLRDTEGTYGTYVACSLLGQKCHSAIQELSSKSIQHYREGLDVSKLPENLLQAIHIARGNNIPYVWVDRLCIRQDDPKELSEEVPRLVEYFSNSSITVYDAKDSIVSPMLTFHSKHHKPATRNWLRELIVAEVGSEAAEIETAAQPLENHKLDEILPGISSTEEHVPEKSVTTESTEKIPRSSPEQEDTVPRRESPRSSVMPKNDTNHIIKGWDLLEDGKSHLIAGSMNEAVGSLTLSRDAFRINGALSYDELDGYANASALLSTTFRLLKLDAVALDLVRNATSLCGEFVDLHTFKHHGYGLLLLSEAMALYSSAQVEQAQERLNESRAIFDFVGNEPTEWTASIDVQLASCHAALGEYREAHELLQSSMTYFQAQPMSPAIEGHLARILFRQSQLYEKENNIIMHSAFTAAASSAFAKLRPLFRENSSPANGLNTHKELSDTDFDALVEPWYR</sequence>
<accession>W3XBK1</accession>
<feature type="region of interest" description="Disordered" evidence="1">
    <location>
        <begin position="1016"/>
        <end position="1062"/>
    </location>
</feature>
<organism evidence="3 4">
    <name type="scientific">Pestalotiopsis fici (strain W106-1 / CGMCC3.15140)</name>
    <dbReference type="NCBI Taxonomy" id="1229662"/>
    <lineage>
        <taxon>Eukaryota</taxon>
        <taxon>Fungi</taxon>
        <taxon>Dikarya</taxon>
        <taxon>Ascomycota</taxon>
        <taxon>Pezizomycotina</taxon>
        <taxon>Sordariomycetes</taxon>
        <taxon>Xylariomycetidae</taxon>
        <taxon>Amphisphaeriales</taxon>
        <taxon>Sporocadaceae</taxon>
        <taxon>Pestalotiopsis</taxon>
    </lineage>
</organism>
<dbReference type="InterPro" id="IPR027417">
    <property type="entry name" value="P-loop_NTPase"/>
</dbReference>
<dbReference type="PRINTS" id="PR00364">
    <property type="entry name" value="DISEASERSIST"/>
</dbReference>
<dbReference type="EMBL" id="KI912111">
    <property type="protein sequence ID" value="ETS83463.1"/>
    <property type="molecule type" value="Genomic_DNA"/>
</dbReference>
<dbReference type="RefSeq" id="XP_007832111.1">
    <property type="nucleotide sequence ID" value="XM_007833920.1"/>
</dbReference>
<feature type="compositionally biased region" description="Basic and acidic residues" evidence="1">
    <location>
        <begin position="264"/>
        <end position="277"/>
    </location>
</feature>
<dbReference type="SUPFAM" id="SSF52540">
    <property type="entry name" value="P-loop containing nucleoside triphosphate hydrolases"/>
    <property type="match status" value="1"/>
</dbReference>
<evidence type="ECO:0000256" key="1">
    <source>
        <dbReference type="SAM" id="MobiDB-lite"/>
    </source>
</evidence>
<dbReference type="GeneID" id="19270352"/>
<proteinExistence type="predicted"/>
<dbReference type="STRING" id="1229662.W3XBK1"/>
<dbReference type="PANTHER" id="PTHR47691:SF3">
    <property type="entry name" value="HTH-TYPE TRANSCRIPTIONAL REGULATOR RV0890C-RELATED"/>
    <property type="match status" value="1"/>
</dbReference>
<dbReference type="OrthoDB" id="5362512at2759"/>
<feature type="region of interest" description="Disordered" evidence="1">
    <location>
        <begin position="258"/>
        <end position="279"/>
    </location>
</feature>
<gene>
    <name evidence="3" type="ORF">PFICI_05339</name>
</gene>
<evidence type="ECO:0000313" key="3">
    <source>
        <dbReference type="EMBL" id="ETS83463.1"/>
    </source>
</evidence>
<dbReference type="Pfam" id="PF06985">
    <property type="entry name" value="HET"/>
    <property type="match status" value="1"/>
</dbReference>
<dbReference type="KEGG" id="pfy:PFICI_05339"/>